<evidence type="ECO:0000256" key="4">
    <source>
        <dbReference type="ARBA" id="ARBA00022702"/>
    </source>
</evidence>
<accession>A0ABM5EVH7</accession>
<evidence type="ECO:0000313" key="8">
    <source>
        <dbReference type="RefSeq" id="XP_072837158.1"/>
    </source>
</evidence>
<keyword evidence="7" id="KW-1185">Reference proteome</keyword>
<dbReference type="InterPro" id="IPR028126">
    <property type="entry name" value="Spexin"/>
</dbReference>
<dbReference type="GeneID" id="110074206"/>
<evidence type="ECO:0000256" key="2">
    <source>
        <dbReference type="ARBA" id="ARBA00006687"/>
    </source>
</evidence>
<keyword evidence="6" id="KW-0472">Membrane</keyword>
<dbReference type="PANTHER" id="PTHR28590">
    <property type="entry name" value="SPEXIN"/>
    <property type="match status" value="1"/>
</dbReference>
<gene>
    <name evidence="8" type="primary">LOC110074206</name>
</gene>
<keyword evidence="6" id="KW-0812">Transmembrane</keyword>
<keyword evidence="4" id="KW-0372">Hormone</keyword>
<evidence type="ECO:0000256" key="5">
    <source>
        <dbReference type="ARBA" id="ARBA00022729"/>
    </source>
</evidence>
<organism evidence="7 8">
    <name type="scientific">Pogona vitticeps</name>
    <name type="common">central bearded dragon</name>
    <dbReference type="NCBI Taxonomy" id="103695"/>
    <lineage>
        <taxon>Eukaryota</taxon>
        <taxon>Metazoa</taxon>
        <taxon>Chordata</taxon>
        <taxon>Craniata</taxon>
        <taxon>Vertebrata</taxon>
        <taxon>Euteleostomi</taxon>
        <taxon>Lepidosauria</taxon>
        <taxon>Squamata</taxon>
        <taxon>Bifurcata</taxon>
        <taxon>Unidentata</taxon>
        <taxon>Episquamata</taxon>
        <taxon>Toxicofera</taxon>
        <taxon>Iguania</taxon>
        <taxon>Acrodonta</taxon>
        <taxon>Agamidae</taxon>
        <taxon>Amphibolurinae</taxon>
        <taxon>Pogona</taxon>
    </lineage>
</organism>
<protein>
    <submittedName>
        <fullName evidence="8">Spexin-like isoform X1</fullName>
    </submittedName>
</protein>
<dbReference type="Proteomes" id="UP001652642">
    <property type="component" value="Chromosome 1"/>
</dbReference>
<keyword evidence="6" id="KW-1133">Transmembrane helix</keyword>
<feature type="transmembrane region" description="Helical" evidence="6">
    <location>
        <begin position="23"/>
        <end position="44"/>
    </location>
</feature>
<name>A0ABM5EVH7_9SAUR</name>
<evidence type="ECO:0000256" key="3">
    <source>
        <dbReference type="ARBA" id="ARBA00022525"/>
    </source>
</evidence>
<dbReference type="Pfam" id="PF15171">
    <property type="entry name" value="Spexin"/>
    <property type="match status" value="1"/>
</dbReference>
<sequence length="125" mass="14376">MAFGLTAQVKWPHRERKKLAKHLVKKVITAVTCAFTIMMVLSAVESTRTPKSKFIARNWGPQSMLYLKGRYGRRYASSDNEEQSYKIDLDDPNAVLKSYRNSAPLKFLNSIRRLTAKNMDIDHVD</sequence>
<reference evidence="7" key="1">
    <citation type="submission" date="2025-05" db="UniProtKB">
        <authorList>
            <consortium name="RefSeq"/>
        </authorList>
    </citation>
    <scope>NUCLEOTIDE SEQUENCE [LARGE SCALE GENOMIC DNA]</scope>
</reference>
<dbReference type="PANTHER" id="PTHR28590:SF1">
    <property type="entry name" value="SPEXIN"/>
    <property type="match status" value="1"/>
</dbReference>
<evidence type="ECO:0000256" key="1">
    <source>
        <dbReference type="ARBA" id="ARBA00004613"/>
    </source>
</evidence>
<dbReference type="RefSeq" id="XP_072837158.1">
    <property type="nucleotide sequence ID" value="XM_072981057.1"/>
</dbReference>
<evidence type="ECO:0000313" key="7">
    <source>
        <dbReference type="Proteomes" id="UP001652642"/>
    </source>
</evidence>
<keyword evidence="5" id="KW-0732">Signal</keyword>
<comment type="similarity">
    <text evidence="2">Belongs to the spexin family.</text>
</comment>
<reference evidence="8" key="2">
    <citation type="submission" date="2025-08" db="UniProtKB">
        <authorList>
            <consortium name="RefSeq"/>
        </authorList>
    </citation>
    <scope>IDENTIFICATION</scope>
</reference>
<evidence type="ECO:0000256" key="6">
    <source>
        <dbReference type="SAM" id="Phobius"/>
    </source>
</evidence>
<keyword evidence="3" id="KW-0964">Secreted</keyword>
<proteinExistence type="inferred from homology"/>
<comment type="subcellular location">
    <subcellularLocation>
        <location evidence="1">Secreted</location>
    </subcellularLocation>
</comment>